<gene>
    <name evidence="7" type="primary">smc_1</name>
    <name evidence="7" type="ORF">Pla22_08650</name>
</gene>
<dbReference type="InterPro" id="IPR001680">
    <property type="entry name" value="WD40_rpt"/>
</dbReference>
<dbReference type="InterPro" id="IPR011429">
    <property type="entry name" value="Cyt_c_Planctomycete-type"/>
</dbReference>
<feature type="coiled-coil region" evidence="4">
    <location>
        <begin position="473"/>
        <end position="592"/>
    </location>
</feature>
<evidence type="ECO:0000256" key="1">
    <source>
        <dbReference type="ARBA" id="ARBA00022574"/>
    </source>
</evidence>
<dbReference type="InterPro" id="IPR011047">
    <property type="entry name" value="Quinoprotein_ADH-like_sf"/>
</dbReference>
<sequence>MSIQRLILLGILLVFPVCGVFVLIATANDVSSETSDSTKHISFRDHVMPILRQNCLACHRDQEADGGLSLETVADIIKGGDSGAAVVSGDPEASLLLERVTGQDDSLMPPEDNTVGAVALTSSQIQLLKGWINQGAAEESQPAVKMQFQWQPIPETVRSIASLDIARTGFVAMAQANRVLLVDSQTQREVAQLSDPDLEGAVADVDLIQAVAFSPDGNRLATGGFRTVRVWQPSYQVSDAALAPIQHAAGLVAVSKDQSHHALVNVNGEIEVWDLAKSERQCKFRVSDEEVSAIEWLSGDSRETPVLLIVDYLGGLHLRDANGRSVSDSVETMSSIRKIALSENRGKLAVIHNSGEISTFNIVISDADNSVAIEAAATSIGDLKDVTAIAFDERADLSLIVATQSGGLQRVILSSGEVTALANPESVVQSIAVVADPPRWITGGRSGKTQVWNATDGKLLQTLSARGEDVFEIESAQRAAERQEISHQHATDELAGLEKRVVSESAAAAELSKQLDTATQELDSEMSKELPTADQELSKANELRKQKHAVVDQLKTAIASAESAKQRLEDQVENLKKRVQVVSLRSRALRQRVSELQTRSDAAASAVASLAGVPNSTKIAVMHADGAVRIMDVANPDSHAMVLPSSADLKVASSKSKLCFLRGQVICASPRTSPRISRVDAKWELQRVIGGVNLQVIADRVTSLEFHPDGRRLAIGGGRSSRSGEIKLVDVETGEILEQEMHSHSDTVMGLAFSPDGRVLASASADETIGLSEVSTGKTLRVLEGHTRHVLAIDWHDDGRSLVSASADQTVRVWDAGSGETTRKIEGFPHELTSVKFVGKTNQFAVACGSGEVRLCDSANGRTVRSFNAGDKFLLSVAVDSNLQRIVAGASDGDAPTWNVGTGAETGSLLEGELK</sequence>
<keyword evidence="4" id="KW-0175">Coiled coil</keyword>
<dbReference type="InterPro" id="IPR036322">
    <property type="entry name" value="WD40_repeat_dom_sf"/>
</dbReference>
<feature type="repeat" description="WD" evidence="3">
    <location>
        <begin position="741"/>
        <end position="782"/>
    </location>
</feature>
<dbReference type="PROSITE" id="PS50082">
    <property type="entry name" value="WD_REPEATS_2"/>
    <property type="match status" value="2"/>
</dbReference>
<evidence type="ECO:0000256" key="3">
    <source>
        <dbReference type="PROSITE-ProRule" id="PRU00221"/>
    </source>
</evidence>
<evidence type="ECO:0000256" key="5">
    <source>
        <dbReference type="SAM" id="MobiDB-lite"/>
    </source>
</evidence>
<dbReference type="PROSITE" id="PS50294">
    <property type="entry name" value="WD_REPEATS_REGION"/>
    <property type="match status" value="2"/>
</dbReference>
<reference evidence="7 8" key="1">
    <citation type="submission" date="2019-02" db="EMBL/GenBank/DDBJ databases">
        <title>Deep-cultivation of Planctomycetes and their phenomic and genomic characterization uncovers novel biology.</title>
        <authorList>
            <person name="Wiegand S."/>
            <person name="Jogler M."/>
            <person name="Boedeker C."/>
            <person name="Pinto D."/>
            <person name="Vollmers J."/>
            <person name="Rivas-Marin E."/>
            <person name="Kohn T."/>
            <person name="Peeters S.H."/>
            <person name="Heuer A."/>
            <person name="Rast P."/>
            <person name="Oberbeckmann S."/>
            <person name="Bunk B."/>
            <person name="Jeske O."/>
            <person name="Meyerdierks A."/>
            <person name="Storesund J.E."/>
            <person name="Kallscheuer N."/>
            <person name="Luecker S."/>
            <person name="Lage O.M."/>
            <person name="Pohl T."/>
            <person name="Merkel B.J."/>
            <person name="Hornburger P."/>
            <person name="Mueller R.-W."/>
            <person name="Bruemmer F."/>
            <person name="Labrenz M."/>
            <person name="Spormann A.M."/>
            <person name="Op Den Camp H."/>
            <person name="Overmann J."/>
            <person name="Amann R."/>
            <person name="Jetten M.S.M."/>
            <person name="Mascher T."/>
            <person name="Medema M.H."/>
            <person name="Devos D.P."/>
            <person name="Kaster A.-K."/>
            <person name="Ovreas L."/>
            <person name="Rohde M."/>
            <person name="Galperin M.Y."/>
            <person name="Jogler C."/>
        </authorList>
    </citation>
    <scope>NUCLEOTIDE SEQUENCE [LARGE SCALE GENOMIC DNA]</scope>
    <source>
        <strain evidence="7 8">Pla22</strain>
    </source>
</reference>
<dbReference type="Proteomes" id="UP000316598">
    <property type="component" value="Unassembled WGS sequence"/>
</dbReference>
<protein>
    <submittedName>
        <fullName evidence="7">Chromosome partition protein Smc</fullName>
    </submittedName>
</protein>
<comment type="caution">
    <text evidence="7">The sequence shown here is derived from an EMBL/GenBank/DDBJ whole genome shotgun (WGS) entry which is preliminary data.</text>
</comment>
<dbReference type="SUPFAM" id="SSF50998">
    <property type="entry name" value="Quinoprotein alcohol dehydrogenase-like"/>
    <property type="match status" value="1"/>
</dbReference>
<name>A0A5C5WRS4_9BACT</name>
<feature type="domain" description="Cytochrome C Planctomycete-type" evidence="6">
    <location>
        <begin position="55"/>
        <end position="112"/>
    </location>
</feature>
<dbReference type="AlphaFoldDB" id="A0A5C5WRS4"/>
<accession>A0A5C5WRS4</accession>
<dbReference type="InterPro" id="IPR050505">
    <property type="entry name" value="WDR55/POC1"/>
</dbReference>
<organism evidence="7 8">
    <name type="scientific">Rubripirellula amarantea</name>
    <dbReference type="NCBI Taxonomy" id="2527999"/>
    <lineage>
        <taxon>Bacteria</taxon>
        <taxon>Pseudomonadati</taxon>
        <taxon>Planctomycetota</taxon>
        <taxon>Planctomycetia</taxon>
        <taxon>Pirellulales</taxon>
        <taxon>Pirellulaceae</taxon>
        <taxon>Rubripirellula</taxon>
    </lineage>
</organism>
<dbReference type="EMBL" id="SJPI01000001">
    <property type="protein sequence ID" value="TWT53237.1"/>
    <property type="molecule type" value="Genomic_DNA"/>
</dbReference>
<dbReference type="SMART" id="SM00320">
    <property type="entry name" value="WD40"/>
    <property type="match status" value="8"/>
</dbReference>
<dbReference type="Gene3D" id="2.130.10.10">
    <property type="entry name" value="YVTN repeat-like/Quinoprotein amine dehydrogenase"/>
    <property type="match status" value="4"/>
</dbReference>
<evidence type="ECO:0000259" key="6">
    <source>
        <dbReference type="Pfam" id="PF07635"/>
    </source>
</evidence>
<keyword evidence="1 3" id="KW-0853">WD repeat</keyword>
<evidence type="ECO:0000313" key="7">
    <source>
        <dbReference type="EMBL" id="TWT53237.1"/>
    </source>
</evidence>
<keyword evidence="2" id="KW-0677">Repeat</keyword>
<dbReference type="PANTHER" id="PTHR44019">
    <property type="entry name" value="WD REPEAT-CONTAINING PROTEIN 55"/>
    <property type="match status" value="1"/>
</dbReference>
<dbReference type="Pfam" id="PF00400">
    <property type="entry name" value="WD40"/>
    <property type="match status" value="3"/>
</dbReference>
<dbReference type="OrthoDB" id="223117at2"/>
<dbReference type="CDD" id="cd00200">
    <property type="entry name" value="WD40"/>
    <property type="match status" value="1"/>
</dbReference>
<proteinExistence type="predicted"/>
<dbReference type="InterPro" id="IPR015943">
    <property type="entry name" value="WD40/YVTN_repeat-like_dom_sf"/>
</dbReference>
<evidence type="ECO:0000313" key="8">
    <source>
        <dbReference type="Proteomes" id="UP000316598"/>
    </source>
</evidence>
<evidence type="ECO:0000256" key="4">
    <source>
        <dbReference type="SAM" id="Coils"/>
    </source>
</evidence>
<dbReference type="Pfam" id="PF07635">
    <property type="entry name" value="PSCyt1"/>
    <property type="match status" value="1"/>
</dbReference>
<dbReference type="RefSeq" id="WP_146513488.1">
    <property type="nucleotide sequence ID" value="NZ_SJPI01000001.1"/>
</dbReference>
<dbReference type="PANTHER" id="PTHR44019:SF8">
    <property type="entry name" value="POC1 CENTRIOLAR PROTEIN HOMOLOG"/>
    <property type="match status" value="1"/>
</dbReference>
<keyword evidence="8" id="KW-1185">Reference proteome</keyword>
<feature type="repeat" description="WD" evidence="3">
    <location>
        <begin position="783"/>
        <end position="824"/>
    </location>
</feature>
<evidence type="ECO:0000256" key="2">
    <source>
        <dbReference type="ARBA" id="ARBA00022737"/>
    </source>
</evidence>
<dbReference type="SUPFAM" id="SSF50978">
    <property type="entry name" value="WD40 repeat-like"/>
    <property type="match status" value="1"/>
</dbReference>
<feature type="region of interest" description="Disordered" evidence="5">
    <location>
        <begin position="894"/>
        <end position="915"/>
    </location>
</feature>